<feature type="region of interest" description="Disordered" evidence="1">
    <location>
        <begin position="29"/>
        <end position="94"/>
    </location>
</feature>
<dbReference type="EMBL" id="JBGMDY010000005">
    <property type="protein sequence ID" value="KAL2333301.1"/>
    <property type="molecule type" value="Genomic_DNA"/>
</dbReference>
<evidence type="ECO:0000256" key="1">
    <source>
        <dbReference type="SAM" id="MobiDB-lite"/>
    </source>
</evidence>
<protein>
    <submittedName>
        <fullName evidence="2">Uncharacterized protein</fullName>
    </submittedName>
</protein>
<organism evidence="2 3">
    <name type="scientific">Flemingia macrophylla</name>
    <dbReference type="NCBI Taxonomy" id="520843"/>
    <lineage>
        <taxon>Eukaryota</taxon>
        <taxon>Viridiplantae</taxon>
        <taxon>Streptophyta</taxon>
        <taxon>Embryophyta</taxon>
        <taxon>Tracheophyta</taxon>
        <taxon>Spermatophyta</taxon>
        <taxon>Magnoliopsida</taxon>
        <taxon>eudicotyledons</taxon>
        <taxon>Gunneridae</taxon>
        <taxon>Pentapetalae</taxon>
        <taxon>rosids</taxon>
        <taxon>fabids</taxon>
        <taxon>Fabales</taxon>
        <taxon>Fabaceae</taxon>
        <taxon>Papilionoideae</taxon>
        <taxon>50 kb inversion clade</taxon>
        <taxon>NPAAA clade</taxon>
        <taxon>indigoferoid/millettioid clade</taxon>
        <taxon>Phaseoleae</taxon>
        <taxon>Flemingia</taxon>
    </lineage>
</organism>
<evidence type="ECO:0000313" key="3">
    <source>
        <dbReference type="Proteomes" id="UP001603857"/>
    </source>
</evidence>
<accession>A0ABD1MBZ3</accession>
<dbReference type="Proteomes" id="UP001603857">
    <property type="component" value="Unassembled WGS sequence"/>
</dbReference>
<evidence type="ECO:0000313" key="2">
    <source>
        <dbReference type="EMBL" id="KAL2333301.1"/>
    </source>
</evidence>
<dbReference type="AlphaFoldDB" id="A0ABD1MBZ3"/>
<keyword evidence="3" id="KW-1185">Reference proteome</keyword>
<reference evidence="2 3" key="1">
    <citation type="submission" date="2024-08" db="EMBL/GenBank/DDBJ databases">
        <title>Insights into the chromosomal genome structure of Flemingia macrophylla.</title>
        <authorList>
            <person name="Ding Y."/>
            <person name="Zhao Y."/>
            <person name="Bi W."/>
            <person name="Wu M."/>
            <person name="Zhao G."/>
            <person name="Gong Y."/>
            <person name="Li W."/>
            <person name="Zhang P."/>
        </authorList>
    </citation>
    <scope>NUCLEOTIDE SEQUENCE [LARGE SCALE GENOMIC DNA]</scope>
    <source>
        <strain evidence="2">DYQJB</strain>
        <tissue evidence="2">Leaf</tissue>
    </source>
</reference>
<sequence>MLSSRGIFSRTIYSRDQSLIRTSKSELLEREVSEERADADVRAESSDDKVEILAETRGNNEGDTPAETRGVSEGDTPAEGSGNDDLGVETEDEVSAEHKRLARKKEFDPVLISGYEWVHGEVGANYSRFRDQDSILNLLAYTKFLEGFKTEDRYPIRVHTCRSDDYPNPDFVFLDTAKFPLPSFYVYDCWFRDLQVKLPFDDFILSVL</sequence>
<name>A0ABD1MBZ3_9FABA</name>
<proteinExistence type="predicted"/>
<feature type="compositionally biased region" description="Basic and acidic residues" evidence="1">
    <location>
        <begin position="29"/>
        <end position="60"/>
    </location>
</feature>
<comment type="caution">
    <text evidence="2">The sequence shown here is derived from an EMBL/GenBank/DDBJ whole genome shotgun (WGS) entry which is preliminary data.</text>
</comment>
<gene>
    <name evidence="2" type="ORF">Fmac_014514</name>
</gene>